<dbReference type="EMBL" id="FCOA02000003">
    <property type="protein sequence ID" value="SAK48952.1"/>
    <property type="molecule type" value="Genomic_DNA"/>
</dbReference>
<dbReference type="AlphaFoldDB" id="A0A157ZTV0"/>
<organism evidence="2 3">
    <name type="scientific">Caballeronia hypogeia</name>
    <dbReference type="NCBI Taxonomy" id="1777140"/>
    <lineage>
        <taxon>Bacteria</taxon>
        <taxon>Pseudomonadati</taxon>
        <taxon>Pseudomonadota</taxon>
        <taxon>Betaproteobacteria</taxon>
        <taxon>Burkholderiales</taxon>
        <taxon>Burkholderiaceae</taxon>
        <taxon>Caballeronia</taxon>
    </lineage>
</organism>
<keyword evidence="3" id="KW-1185">Reference proteome</keyword>
<proteinExistence type="predicted"/>
<dbReference type="STRING" id="1777140.AWB79_01354"/>
<comment type="caution">
    <text evidence="2">The sequence shown here is derived from an EMBL/GenBank/DDBJ whole genome shotgun (WGS) entry which is preliminary data.</text>
</comment>
<dbReference type="Proteomes" id="UP000054851">
    <property type="component" value="Unassembled WGS sequence"/>
</dbReference>
<evidence type="ECO:0000313" key="3">
    <source>
        <dbReference type="Proteomes" id="UP000054851"/>
    </source>
</evidence>
<dbReference type="PROSITE" id="PS50206">
    <property type="entry name" value="RHODANESE_3"/>
    <property type="match status" value="1"/>
</dbReference>
<protein>
    <submittedName>
        <fullName evidence="2">Rhodanese-like domain-containing protein</fullName>
    </submittedName>
</protein>
<accession>A0A157ZTV0</accession>
<dbReference type="Gene3D" id="3.40.250.10">
    <property type="entry name" value="Rhodanese-like domain"/>
    <property type="match status" value="1"/>
</dbReference>
<reference evidence="2" key="1">
    <citation type="submission" date="2016-01" db="EMBL/GenBank/DDBJ databases">
        <authorList>
            <person name="Peeters C."/>
        </authorList>
    </citation>
    <scope>NUCLEOTIDE SEQUENCE</scope>
    <source>
        <strain evidence="2">LMG 29322</strain>
    </source>
</reference>
<dbReference type="SMART" id="SM00450">
    <property type="entry name" value="RHOD"/>
    <property type="match status" value="1"/>
</dbReference>
<dbReference type="InterPro" id="IPR036873">
    <property type="entry name" value="Rhodanese-like_dom_sf"/>
</dbReference>
<evidence type="ECO:0000313" key="2">
    <source>
        <dbReference type="EMBL" id="SAK48952.1"/>
    </source>
</evidence>
<sequence>MSTLEQLYSQAAGRAAQNNLTYAGAFSPAEAFELLQLDPRARLIDVRTRAELDWVGRPAIDGAQYAHIEWIRYPGSVPNAEFIEQLRQVATPDTPVVFLCRSAARSKLAAVAAQKEGYAQAYDLLEGFEGDKDGHGHRKTVAGWCFRGLPWVGA</sequence>
<feature type="domain" description="Rhodanese" evidence="1">
    <location>
        <begin position="37"/>
        <end position="140"/>
    </location>
</feature>
<dbReference type="RefSeq" id="WP_061166630.1">
    <property type="nucleotide sequence ID" value="NZ_FCOA02000003.1"/>
</dbReference>
<dbReference type="Pfam" id="PF00581">
    <property type="entry name" value="Rhodanese"/>
    <property type="match status" value="1"/>
</dbReference>
<dbReference type="InterPro" id="IPR001763">
    <property type="entry name" value="Rhodanese-like_dom"/>
</dbReference>
<gene>
    <name evidence="2" type="ORF">AWB79_01354</name>
</gene>
<dbReference type="OrthoDB" id="9815890at2"/>
<dbReference type="SUPFAM" id="SSF52821">
    <property type="entry name" value="Rhodanese/Cell cycle control phosphatase"/>
    <property type="match status" value="1"/>
</dbReference>
<dbReference type="CDD" id="cd01522">
    <property type="entry name" value="RHOD_1"/>
    <property type="match status" value="1"/>
</dbReference>
<name>A0A157ZTV0_9BURK</name>
<evidence type="ECO:0000259" key="1">
    <source>
        <dbReference type="PROSITE" id="PS50206"/>
    </source>
</evidence>